<keyword evidence="1" id="KW-1133">Transmembrane helix</keyword>
<gene>
    <name evidence="2" type="ORF">FS320_14155</name>
</gene>
<reference evidence="2 3" key="1">
    <citation type="journal article" date="2019" name="Syst. Appl. Microbiol.">
        <title>Microvirga tunisiensis sp. nov., a root nodule symbiotic bacterium isolated from Lupinus micranthus and L. luteus grown in Northern Tunisia.</title>
        <authorList>
            <person name="Msaddak A."/>
            <person name="Rejili M."/>
            <person name="Duran D."/>
            <person name="Mars M."/>
            <person name="Palacios J.M."/>
            <person name="Ruiz-Argueso T."/>
            <person name="Rey L."/>
            <person name="Imperial J."/>
        </authorList>
    </citation>
    <scope>NUCLEOTIDE SEQUENCE [LARGE SCALE GENOMIC DNA]</scope>
    <source>
        <strain evidence="2 3">Lmie10</strain>
    </source>
</reference>
<feature type="transmembrane region" description="Helical" evidence="1">
    <location>
        <begin position="122"/>
        <end position="140"/>
    </location>
</feature>
<keyword evidence="1" id="KW-0812">Transmembrane</keyword>
<proteinExistence type="predicted"/>
<feature type="transmembrane region" description="Helical" evidence="1">
    <location>
        <begin position="183"/>
        <end position="200"/>
    </location>
</feature>
<dbReference type="PANTHER" id="PTHR37488">
    <property type="entry name" value="DUF1275 DOMAIN-CONTAINING PROTEIN"/>
    <property type="match status" value="1"/>
</dbReference>
<keyword evidence="1" id="KW-0472">Membrane</keyword>
<feature type="transmembrane region" description="Helical" evidence="1">
    <location>
        <begin position="12"/>
        <end position="33"/>
    </location>
</feature>
<evidence type="ECO:0000313" key="2">
    <source>
        <dbReference type="EMBL" id="MPR26339.1"/>
    </source>
</evidence>
<dbReference type="Proteomes" id="UP000403266">
    <property type="component" value="Unassembled WGS sequence"/>
</dbReference>
<feature type="transmembrane region" description="Helical" evidence="1">
    <location>
        <begin position="40"/>
        <end position="60"/>
    </location>
</feature>
<dbReference type="AlphaFoldDB" id="A0A5N7MIW1"/>
<sequence length="239" mass="24290">MPAPPIADPKDPLPLVLIVLSAVTGLVDAVSVLGLGQVFVANMTGNTVFLGFAVGGAPGFEVPRYVMALLAFLAGALAGGWVANAFARSTRRQWLLTVAAVEAILFWIAAAVALGYDAGGLSPASRLFTLIGLTAIAMGLRNATVRRLKVPDLTTTVLTLTLTGLAADSSLSGGENRNWRRRVAAVVATFVGAVIGAVLVRLSGLVVPLVVTGAVVLGVTLAYAAHPASRASAGEPDGP</sequence>
<evidence type="ECO:0000313" key="3">
    <source>
        <dbReference type="Proteomes" id="UP000403266"/>
    </source>
</evidence>
<evidence type="ECO:0000256" key="1">
    <source>
        <dbReference type="SAM" id="Phobius"/>
    </source>
</evidence>
<name>A0A5N7MIW1_9HYPH</name>
<dbReference type="PANTHER" id="PTHR37488:SF2">
    <property type="entry name" value="DUF1275 DOMAIN-CONTAINING PROTEIN"/>
    <property type="match status" value="1"/>
</dbReference>
<dbReference type="RefSeq" id="WP_152712513.1">
    <property type="nucleotide sequence ID" value="NZ_VOSJ01000043.1"/>
</dbReference>
<feature type="transmembrane region" description="Helical" evidence="1">
    <location>
        <begin position="94"/>
        <end position="116"/>
    </location>
</feature>
<comment type="caution">
    <text evidence="2">The sequence shown here is derived from an EMBL/GenBank/DDBJ whole genome shotgun (WGS) entry which is preliminary data.</text>
</comment>
<feature type="transmembrane region" description="Helical" evidence="1">
    <location>
        <begin position="206"/>
        <end position="225"/>
    </location>
</feature>
<accession>A0A5N7MIW1</accession>
<feature type="transmembrane region" description="Helical" evidence="1">
    <location>
        <begin position="66"/>
        <end position="87"/>
    </location>
</feature>
<keyword evidence="3" id="KW-1185">Reference proteome</keyword>
<organism evidence="2 3">
    <name type="scientific">Microvirga tunisiensis</name>
    <dbReference type="NCBI Taxonomy" id="2108360"/>
    <lineage>
        <taxon>Bacteria</taxon>
        <taxon>Pseudomonadati</taxon>
        <taxon>Pseudomonadota</taxon>
        <taxon>Alphaproteobacteria</taxon>
        <taxon>Hyphomicrobiales</taxon>
        <taxon>Methylobacteriaceae</taxon>
        <taxon>Microvirga</taxon>
    </lineage>
</organism>
<dbReference type="EMBL" id="VOSK01000046">
    <property type="protein sequence ID" value="MPR26339.1"/>
    <property type="molecule type" value="Genomic_DNA"/>
</dbReference>
<dbReference type="OrthoDB" id="4272751at2"/>
<protein>
    <submittedName>
        <fullName evidence="2">DUF1275 domain-containing protein</fullName>
    </submittedName>
</protein>
<dbReference type="Pfam" id="PF06912">
    <property type="entry name" value="DUF1275"/>
    <property type="match status" value="1"/>
</dbReference>
<dbReference type="InterPro" id="IPR010699">
    <property type="entry name" value="DUF1275"/>
</dbReference>